<keyword evidence="4" id="KW-1185">Reference proteome</keyword>
<evidence type="ECO:0000259" key="2">
    <source>
        <dbReference type="Pfam" id="PF19493"/>
    </source>
</evidence>
<dbReference type="Proteomes" id="UP001183809">
    <property type="component" value="Unassembled WGS sequence"/>
</dbReference>
<reference evidence="4" key="1">
    <citation type="submission" date="2023-07" db="EMBL/GenBank/DDBJ databases">
        <title>30 novel species of actinomycetes from the DSMZ collection.</title>
        <authorList>
            <person name="Nouioui I."/>
        </authorList>
    </citation>
    <scope>NUCLEOTIDE SEQUENCE [LARGE SCALE GENOMIC DNA]</scope>
    <source>
        <strain evidence="4">DSM 41699</strain>
    </source>
</reference>
<name>A0ABU2TNY3_9ACTN</name>
<feature type="domain" description="Trypsin-co-occurring" evidence="2">
    <location>
        <begin position="9"/>
        <end position="110"/>
    </location>
</feature>
<protein>
    <submittedName>
        <fullName evidence="3">CU044_2847 family protein</fullName>
    </submittedName>
</protein>
<evidence type="ECO:0000313" key="4">
    <source>
        <dbReference type="Proteomes" id="UP001183809"/>
    </source>
</evidence>
<dbReference type="InterPro" id="IPR045794">
    <property type="entry name" value="Trypco1"/>
</dbReference>
<evidence type="ECO:0000313" key="3">
    <source>
        <dbReference type="EMBL" id="MDT0462643.1"/>
    </source>
</evidence>
<accession>A0ABU2TNY3</accession>
<feature type="region of interest" description="Disordered" evidence="1">
    <location>
        <begin position="116"/>
        <end position="158"/>
    </location>
</feature>
<dbReference type="Pfam" id="PF19493">
    <property type="entry name" value="Trypco1"/>
    <property type="match status" value="1"/>
</dbReference>
<organism evidence="3 4">
    <name type="scientific">Streptomyces gibsoniae</name>
    <dbReference type="NCBI Taxonomy" id="3075529"/>
    <lineage>
        <taxon>Bacteria</taxon>
        <taxon>Bacillati</taxon>
        <taxon>Actinomycetota</taxon>
        <taxon>Actinomycetes</taxon>
        <taxon>Kitasatosporales</taxon>
        <taxon>Streptomycetaceae</taxon>
        <taxon>Streptomyces</taxon>
    </lineage>
</organism>
<proteinExistence type="predicted"/>
<gene>
    <name evidence="3" type="ORF">RM764_06415</name>
</gene>
<comment type="caution">
    <text evidence="3">The sequence shown here is derived from an EMBL/GenBank/DDBJ whole genome shotgun (WGS) entry which is preliminary data.</text>
</comment>
<dbReference type="RefSeq" id="WP_311692813.1">
    <property type="nucleotide sequence ID" value="NZ_JAVREY010000005.1"/>
</dbReference>
<sequence length="158" mass="15772">MDETLREITLPGGQTVLARVTPAPGAVKPGGYGTDDLDIGVGSRAAAKLEELGELIQGVGQSVMDAARSVQPDEATITFGVEIVAKPGKAVAVLADGEAKASLEVSLVWKLDERRSRAAAAPTAGTTAVPPTGVTAAPPAGTPAAPTTNATPQPPADV</sequence>
<dbReference type="EMBL" id="JAVREY010000005">
    <property type="protein sequence ID" value="MDT0462643.1"/>
    <property type="molecule type" value="Genomic_DNA"/>
</dbReference>
<evidence type="ECO:0000256" key="1">
    <source>
        <dbReference type="SAM" id="MobiDB-lite"/>
    </source>
</evidence>
<feature type="compositionally biased region" description="Low complexity" evidence="1">
    <location>
        <begin position="118"/>
        <end position="151"/>
    </location>
</feature>
<dbReference type="NCBIfam" id="NF041216">
    <property type="entry name" value="CU044_2847_fam"/>
    <property type="match status" value="1"/>
</dbReference>